<comment type="caution">
    <text evidence="2">The sequence shown here is derived from an EMBL/GenBank/DDBJ whole genome shotgun (WGS) entry which is preliminary data.</text>
</comment>
<evidence type="ECO:0000313" key="2">
    <source>
        <dbReference type="EMBL" id="KAF6004667.1"/>
    </source>
</evidence>
<feature type="region of interest" description="Disordered" evidence="1">
    <location>
        <begin position="178"/>
        <end position="203"/>
    </location>
</feature>
<reference evidence="2 3" key="1">
    <citation type="journal article" date="2020" name="J. Phycol.">
        <title>Comparative genome analysis reveals Cyanidiococcus gen. nov., a new extremophilic red algal genus sister to Cyanidioschyzon (Cyanidioschyzonaceae, Rhodophyta).</title>
        <authorList>
            <person name="Liu S.-L."/>
            <person name="Chiang Y.-R."/>
            <person name="Yoon H.S."/>
            <person name="Fu H.-Y."/>
        </authorList>
    </citation>
    <scope>NUCLEOTIDE SEQUENCE [LARGE SCALE GENOMIC DNA]</scope>
    <source>
        <strain evidence="2 3">THAL066</strain>
    </source>
</reference>
<proteinExistence type="predicted"/>
<feature type="compositionally biased region" description="Polar residues" evidence="1">
    <location>
        <begin position="193"/>
        <end position="202"/>
    </location>
</feature>
<accession>A0A7J7IQ47</accession>
<dbReference type="InterPro" id="IPR011604">
    <property type="entry name" value="PDDEXK-like_dom_sf"/>
</dbReference>
<dbReference type="Gene3D" id="3.90.320.10">
    <property type="match status" value="1"/>
</dbReference>
<dbReference type="InterPro" id="IPR011335">
    <property type="entry name" value="Restrct_endonuc-II-like"/>
</dbReference>
<dbReference type="AlphaFoldDB" id="A0A7J7IQ47"/>
<organism evidence="2 3">
    <name type="scientific">Cyanidiococcus yangmingshanensis</name>
    <dbReference type="NCBI Taxonomy" id="2690220"/>
    <lineage>
        <taxon>Eukaryota</taxon>
        <taxon>Rhodophyta</taxon>
        <taxon>Bangiophyceae</taxon>
        <taxon>Cyanidiales</taxon>
        <taxon>Cyanidiaceae</taxon>
        <taxon>Cyanidiococcus</taxon>
    </lineage>
</organism>
<sequence>MLGFAVLFPGVADQQCREVARCRKRGFRVSRPDRYPLWEPTQQRMNRRSLLCCLFQGPVEQVPSPVPAPAQRLEELFRGLRRSVRRECQRLIADRSNEHASQAFQVRVEELLSQMLQGSMLAGRARLTAQQCHASMSRYLQLDLGQKQALLVHLERFAEHFERYPSLGMTGFRGSNSPLPAAMLHNSRKRTATPDSNPTGTKPNLAYRAILREHLREHPRHVALPPVETLVIESVRDLTRIPQDSALWLEARRHMQVNASSAWKVLGFCEPMTLEWLRDCVPSWQLRRGHEETVQAWRLARDPHLSESFPENVHLSMDWGKNHEQNGLLTVLRYLESHLTTSSASAEPTRQELGAEALNQDEALHLFESGLHVLQPEACAGVYDLDDFPELPTIAASPDAFICRGRQGPPSMNELTDAICLESSEGAFKSFELVEVKCPCPFVPVESTAFDVSPLASSTAPVLYRYRSVLPQKLVHANHFAQVQLQMLCTDTWRAHFISWTPDAGARLFILDRDEAWLEMALIALRDFYREFVREPPPENFFADRNTYRHLLELTVAGVQQSKEHSVTLSADQVRRLLAWETQAGFLNLAGPLFLD</sequence>
<keyword evidence="3" id="KW-1185">Reference proteome</keyword>
<dbReference type="GO" id="GO:0006281">
    <property type="term" value="P:DNA repair"/>
    <property type="evidence" value="ECO:0007669"/>
    <property type="project" value="UniProtKB-ARBA"/>
</dbReference>
<evidence type="ECO:0008006" key="4">
    <source>
        <dbReference type="Google" id="ProtNLM"/>
    </source>
</evidence>
<dbReference type="SUPFAM" id="SSF52980">
    <property type="entry name" value="Restriction endonuclease-like"/>
    <property type="match status" value="1"/>
</dbReference>
<dbReference type="PANTHER" id="PTHR46609">
    <property type="entry name" value="EXONUCLEASE, PHAGE-TYPE/RECB, C-TERMINAL DOMAIN-CONTAINING PROTEIN"/>
    <property type="match status" value="1"/>
</dbReference>
<dbReference type="InterPro" id="IPR051703">
    <property type="entry name" value="NF-kappa-B_Signaling_Reg"/>
</dbReference>
<name>A0A7J7IQ47_9RHOD</name>
<dbReference type="PANTHER" id="PTHR46609:SF8">
    <property type="entry name" value="YQAJ VIRAL RECOMBINASE DOMAIN-CONTAINING PROTEIN"/>
    <property type="match status" value="1"/>
</dbReference>
<dbReference type="EMBL" id="VWRR01000003">
    <property type="protein sequence ID" value="KAF6004667.1"/>
    <property type="molecule type" value="Genomic_DNA"/>
</dbReference>
<gene>
    <name evidence="2" type="ORF">F1559_004970</name>
</gene>
<evidence type="ECO:0000313" key="3">
    <source>
        <dbReference type="Proteomes" id="UP000530660"/>
    </source>
</evidence>
<dbReference type="Proteomes" id="UP000530660">
    <property type="component" value="Unassembled WGS sequence"/>
</dbReference>
<protein>
    <recommendedName>
        <fullName evidence="4">YqaJ viral recombinase domain-containing protein</fullName>
    </recommendedName>
</protein>
<evidence type="ECO:0000256" key="1">
    <source>
        <dbReference type="SAM" id="MobiDB-lite"/>
    </source>
</evidence>
<dbReference type="OrthoDB" id="535128at2759"/>